<keyword evidence="4" id="KW-0411">Iron-sulfur</keyword>
<keyword evidence="1" id="KW-0004">4Fe-4S</keyword>
<evidence type="ECO:0000256" key="4">
    <source>
        <dbReference type="ARBA" id="ARBA00023014"/>
    </source>
</evidence>
<dbReference type="InterPro" id="IPR050572">
    <property type="entry name" value="Fe-S_Ferredoxin"/>
</dbReference>
<feature type="domain" description="4Fe-4S ferredoxin-type" evidence="5">
    <location>
        <begin position="253"/>
        <end position="282"/>
    </location>
</feature>
<organism evidence="6 7">
    <name type="scientific">Sulfuricurvum kujiense</name>
    <dbReference type="NCBI Taxonomy" id="148813"/>
    <lineage>
        <taxon>Bacteria</taxon>
        <taxon>Pseudomonadati</taxon>
        <taxon>Campylobacterota</taxon>
        <taxon>Epsilonproteobacteria</taxon>
        <taxon>Campylobacterales</taxon>
        <taxon>Sulfurimonadaceae</taxon>
        <taxon>Sulfuricurvum</taxon>
    </lineage>
</organism>
<accession>A0A2D3W835</accession>
<comment type="caution">
    <text evidence="6">The sequence shown here is derived from an EMBL/GenBank/DDBJ whole genome shotgun (WGS) entry which is preliminary data.</text>
</comment>
<dbReference type="PROSITE" id="PS51379">
    <property type="entry name" value="4FE4S_FER_2"/>
    <property type="match status" value="3"/>
</dbReference>
<keyword evidence="2" id="KW-0479">Metal-binding</keyword>
<evidence type="ECO:0000256" key="1">
    <source>
        <dbReference type="ARBA" id="ARBA00022485"/>
    </source>
</evidence>
<dbReference type="GO" id="GO:0046872">
    <property type="term" value="F:metal ion binding"/>
    <property type="evidence" value="ECO:0007669"/>
    <property type="project" value="UniProtKB-KW"/>
</dbReference>
<dbReference type="Gene3D" id="3.30.70.20">
    <property type="match status" value="2"/>
</dbReference>
<dbReference type="SUPFAM" id="SSF54862">
    <property type="entry name" value="4Fe-4S ferredoxins"/>
    <property type="match status" value="2"/>
</dbReference>
<gene>
    <name evidence="6" type="ORF">CFH83_10735</name>
</gene>
<proteinExistence type="predicted"/>
<dbReference type="GO" id="GO:0051539">
    <property type="term" value="F:4 iron, 4 sulfur cluster binding"/>
    <property type="evidence" value="ECO:0007669"/>
    <property type="project" value="UniProtKB-KW"/>
</dbReference>
<dbReference type="Pfam" id="PF13237">
    <property type="entry name" value="Fer4_10"/>
    <property type="match status" value="1"/>
</dbReference>
<sequence length="371" mass="41683">MNTWHKGLSMGNINFVQKNNLFSFTATRCLRNEYYHNDCTICIDICPKGAFHIVRNKLTLFENECVECAGCIGSCPTEALEIESFDPNGYAASYQHIEEAPTLSCKVTTPCLGVFDVEHFSVMALRGERNVTCDMSHCAGCVLNENGKLEEAIRSKIGATNQFLETIDSPHRIETIETKEEQADRRALFRKGFEKVKESLSESSVAHISMTVTHHKLADMKMPLKRILLKNSLKEIVTGLERTEFSESSPLFFNKQISFEACTNCGDCTQFCPTDALFPTSDKQGIFFSQGKCIGCGICEDICKPKAISKKEGFNLVNIAYDRAEQMVYYEMVTCHECRCPYPYKGGDPVCDRCASFIKSNANMFTLARDM</sequence>
<name>A0A2D3W835_9BACT</name>
<evidence type="ECO:0000256" key="2">
    <source>
        <dbReference type="ARBA" id="ARBA00022723"/>
    </source>
</evidence>
<evidence type="ECO:0000256" key="3">
    <source>
        <dbReference type="ARBA" id="ARBA00023004"/>
    </source>
</evidence>
<dbReference type="InterPro" id="IPR017900">
    <property type="entry name" value="4Fe4S_Fe_S_CS"/>
</dbReference>
<dbReference type="PROSITE" id="PS00198">
    <property type="entry name" value="4FE4S_FER_1"/>
    <property type="match status" value="2"/>
</dbReference>
<dbReference type="AlphaFoldDB" id="A0A2D3W835"/>
<feature type="domain" description="4Fe-4S ferredoxin-type" evidence="5">
    <location>
        <begin position="56"/>
        <end position="85"/>
    </location>
</feature>
<dbReference type="InterPro" id="IPR017896">
    <property type="entry name" value="4Fe4S_Fe-S-bd"/>
</dbReference>
<dbReference type="PANTHER" id="PTHR43687">
    <property type="entry name" value="ADENYLYLSULFATE REDUCTASE, BETA SUBUNIT"/>
    <property type="match status" value="1"/>
</dbReference>
<evidence type="ECO:0000259" key="5">
    <source>
        <dbReference type="PROSITE" id="PS51379"/>
    </source>
</evidence>
<keyword evidence="3" id="KW-0408">Iron</keyword>
<reference evidence="6 7" key="1">
    <citation type="journal article" date="2017" name="Front. Microbiol.">
        <title>Comparative Genomic Analysis of the Class Epsilonproteobacteria and Proposed Reclassification to Epsilonbacteraeota (phyl. nov.).</title>
        <authorList>
            <person name="Waite D.W."/>
            <person name="Vanwonterghem I."/>
            <person name="Rinke C."/>
            <person name="Parks D.H."/>
            <person name="Zhang Y."/>
            <person name="Takai K."/>
            <person name="Sievert S.M."/>
            <person name="Simon J."/>
            <person name="Campbell B.J."/>
            <person name="Hanson T.E."/>
            <person name="Woyke T."/>
            <person name="Klotz M.G."/>
            <person name="Hugenholtz P."/>
        </authorList>
    </citation>
    <scope>NUCLEOTIDE SEQUENCE [LARGE SCALE GENOMIC DNA]</scope>
    <source>
        <strain evidence="6">UBA12443</strain>
    </source>
</reference>
<dbReference type="PANTHER" id="PTHR43687:SF1">
    <property type="entry name" value="FERREDOXIN III"/>
    <property type="match status" value="1"/>
</dbReference>
<dbReference type="EMBL" id="DLUI01000155">
    <property type="protein sequence ID" value="DAB37511.1"/>
    <property type="molecule type" value="Genomic_DNA"/>
</dbReference>
<dbReference type="Proteomes" id="UP000228859">
    <property type="component" value="Unassembled WGS sequence"/>
</dbReference>
<evidence type="ECO:0000313" key="7">
    <source>
        <dbReference type="Proteomes" id="UP000228859"/>
    </source>
</evidence>
<evidence type="ECO:0000313" key="6">
    <source>
        <dbReference type="EMBL" id="DAB37511.1"/>
    </source>
</evidence>
<feature type="domain" description="4Fe-4S ferredoxin-type" evidence="5">
    <location>
        <begin position="284"/>
        <end position="313"/>
    </location>
</feature>
<protein>
    <recommendedName>
        <fullName evidence="5">4Fe-4S ferredoxin-type domain-containing protein</fullName>
    </recommendedName>
</protein>